<gene>
    <name evidence="2" type="ORF">CYME_CMI145C</name>
</gene>
<dbReference type="RefSeq" id="XP_005536314.1">
    <property type="nucleotide sequence ID" value="XM_005536257.1"/>
</dbReference>
<accession>M1VGY1</accession>
<evidence type="ECO:0000259" key="1">
    <source>
        <dbReference type="Pfam" id="PF00149"/>
    </source>
</evidence>
<dbReference type="InterPro" id="IPR029052">
    <property type="entry name" value="Metallo-depent_PP-like"/>
</dbReference>
<dbReference type="OrthoDB" id="10323497at2759"/>
<evidence type="ECO:0000313" key="3">
    <source>
        <dbReference type="Proteomes" id="UP000007014"/>
    </source>
</evidence>
<dbReference type="KEGG" id="cme:CYME_CMI145C"/>
<keyword evidence="3" id="KW-1185">Reference proteome</keyword>
<name>M1VGY1_CYAM1</name>
<dbReference type="Pfam" id="PF00149">
    <property type="entry name" value="Metallophos"/>
    <property type="match status" value="1"/>
</dbReference>
<dbReference type="SUPFAM" id="SSF56300">
    <property type="entry name" value="Metallo-dependent phosphatases"/>
    <property type="match status" value="1"/>
</dbReference>
<evidence type="ECO:0000313" key="2">
    <source>
        <dbReference type="EMBL" id="BAM80028.1"/>
    </source>
</evidence>
<reference evidence="2 3" key="2">
    <citation type="journal article" date="2007" name="BMC Biol.">
        <title>A 100%-complete sequence reveals unusually simple genomic features in the hot-spring red alga Cyanidioschyzon merolae.</title>
        <authorList>
            <person name="Nozaki H."/>
            <person name="Takano H."/>
            <person name="Misumi O."/>
            <person name="Terasawa K."/>
            <person name="Matsuzaki M."/>
            <person name="Maruyama S."/>
            <person name="Nishida K."/>
            <person name="Yagisawa F."/>
            <person name="Yoshida Y."/>
            <person name="Fujiwara T."/>
            <person name="Takio S."/>
            <person name="Tamura K."/>
            <person name="Chung S.J."/>
            <person name="Nakamura S."/>
            <person name="Kuroiwa H."/>
            <person name="Tanaka K."/>
            <person name="Sato N."/>
            <person name="Kuroiwa T."/>
        </authorList>
    </citation>
    <scope>NUCLEOTIDE SEQUENCE [LARGE SCALE GENOMIC DNA]</scope>
    <source>
        <strain evidence="2 3">10D</strain>
    </source>
</reference>
<dbReference type="Gramene" id="CMI145CT">
    <property type="protein sequence ID" value="CMI145CT"/>
    <property type="gene ID" value="CMI145C"/>
</dbReference>
<reference evidence="2 3" key="1">
    <citation type="journal article" date="2004" name="Nature">
        <title>Genome sequence of the ultrasmall unicellular red alga Cyanidioschyzon merolae 10D.</title>
        <authorList>
            <person name="Matsuzaki M."/>
            <person name="Misumi O."/>
            <person name="Shin-i T."/>
            <person name="Maruyama S."/>
            <person name="Takahara M."/>
            <person name="Miyagishima S."/>
            <person name="Mori T."/>
            <person name="Nishida K."/>
            <person name="Yagisawa F."/>
            <person name="Nishida K."/>
            <person name="Yoshida Y."/>
            <person name="Nishimura Y."/>
            <person name="Nakao S."/>
            <person name="Kobayashi T."/>
            <person name="Momoyama Y."/>
            <person name="Higashiyama T."/>
            <person name="Minoda A."/>
            <person name="Sano M."/>
            <person name="Nomoto H."/>
            <person name="Oishi K."/>
            <person name="Hayashi H."/>
            <person name="Ohta F."/>
            <person name="Nishizaka S."/>
            <person name="Haga S."/>
            <person name="Miura S."/>
            <person name="Morishita T."/>
            <person name="Kabeya Y."/>
            <person name="Terasawa K."/>
            <person name="Suzuki Y."/>
            <person name="Ishii Y."/>
            <person name="Asakawa S."/>
            <person name="Takano H."/>
            <person name="Ohta N."/>
            <person name="Kuroiwa H."/>
            <person name="Tanaka K."/>
            <person name="Shimizu N."/>
            <person name="Sugano S."/>
            <person name="Sato N."/>
            <person name="Nozaki H."/>
            <person name="Ogasawara N."/>
            <person name="Kohara Y."/>
            <person name="Kuroiwa T."/>
        </authorList>
    </citation>
    <scope>NUCLEOTIDE SEQUENCE [LARGE SCALE GENOMIC DNA]</scope>
    <source>
        <strain evidence="2 3">10D</strain>
    </source>
</reference>
<dbReference type="Proteomes" id="UP000007014">
    <property type="component" value="Chromosome 9"/>
</dbReference>
<feature type="domain" description="Calcineurin-like phosphoesterase" evidence="1">
    <location>
        <begin position="4"/>
        <end position="122"/>
    </location>
</feature>
<dbReference type="InterPro" id="IPR004843">
    <property type="entry name" value="Calcineurin-like_PHP"/>
</dbReference>
<sequence length="125" mass="13726">MKLIRLLHFTDIHFHSVSLAGHLPTWKELLGYANLYIAGRRKAFAALEAAKALCELVQSLNPDVVIFSSDLTSTGTCEEFATAYEHLRPLIESSNTFEAAQGKNRSTASGPFLIMVAGNHDGYTQ</sequence>
<organism evidence="2 3">
    <name type="scientific">Cyanidioschyzon merolae (strain NIES-3377 / 10D)</name>
    <name type="common">Unicellular red alga</name>
    <dbReference type="NCBI Taxonomy" id="280699"/>
    <lineage>
        <taxon>Eukaryota</taxon>
        <taxon>Rhodophyta</taxon>
        <taxon>Bangiophyceae</taxon>
        <taxon>Cyanidiales</taxon>
        <taxon>Cyanidiaceae</taxon>
        <taxon>Cyanidioschyzon</taxon>
    </lineage>
</organism>
<dbReference type="Gene3D" id="3.60.21.10">
    <property type="match status" value="1"/>
</dbReference>
<dbReference type="AlphaFoldDB" id="M1VGY1"/>
<protein>
    <recommendedName>
        <fullName evidence="1">Calcineurin-like phosphoesterase domain-containing protein</fullName>
    </recommendedName>
</protein>
<dbReference type="GO" id="GO:0016787">
    <property type="term" value="F:hydrolase activity"/>
    <property type="evidence" value="ECO:0007669"/>
    <property type="project" value="InterPro"/>
</dbReference>
<proteinExistence type="predicted"/>
<dbReference type="GeneID" id="16993785"/>
<dbReference type="HOGENOM" id="CLU_1995872_0_0_1"/>
<dbReference type="EMBL" id="AP006491">
    <property type="protein sequence ID" value="BAM80028.1"/>
    <property type="molecule type" value="Genomic_DNA"/>
</dbReference>